<protein>
    <submittedName>
        <fullName evidence="1">Uncharacterized protein</fullName>
    </submittedName>
</protein>
<organism evidence="1 2">
    <name type="scientific">Streptococcus suis</name>
    <dbReference type="NCBI Taxonomy" id="1307"/>
    <lineage>
        <taxon>Bacteria</taxon>
        <taxon>Bacillati</taxon>
        <taxon>Bacillota</taxon>
        <taxon>Bacilli</taxon>
        <taxon>Lactobacillales</taxon>
        <taxon>Streptococcaceae</taxon>
        <taxon>Streptococcus</taxon>
    </lineage>
</organism>
<dbReference type="EMBL" id="FIIR01000025">
    <property type="protein sequence ID" value="CYW06220.1"/>
    <property type="molecule type" value="Genomic_DNA"/>
</dbReference>
<sequence length="30" mass="3246">MKQLKPFTKISLSLFTLGTILSLIGYFAGG</sequence>
<proteinExistence type="predicted"/>
<evidence type="ECO:0000313" key="2">
    <source>
        <dbReference type="Proteomes" id="UP000069831"/>
    </source>
</evidence>
<reference evidence="1 2" key="1">
    <citation type="submission" date="2016-02" db="EMBL/GenBank/DDBJ databases">
        <authorList>
            <consortium name="Pathogen Informatics"/>
        </authorList>
    </citation>
    <scope>NUCLEOTIDE SEQUENCE [LARGE SCALE GENOMIC DNA]</scope>
    <source>
        <strain evidence="1 2">LSS95</strain>
    </source>
</reference>
<evidence type="ECO:0000313" key="1">
    <source>
        <dbReference type="EMBL" id="CYW06220.1"/>
    </source>
</evidence>
<name>A0A123U6T8_STRSU</name>
<gene>
    <name evidence="1" type="ORF">ERS132457_01794</name>
</gene>
<accession>A0A123U6T8</accession>
<dbReference type="AlphaFoldDB" id="A0A123U6T8"/>
<dbReference type="Proteomes" id="UP000069831">
    <property type="component" value="Unassembled WGS sequence"/>
</dbReference>